<name>A0A1V2N9C2_9HYPH</name>
<dbReference type="PROSITE" id="PS51257">
    <property type="entry name" value="PROKAR_LIPOPROTEIN"/>
    <property type="match status" value="1"/>
</dbReference>
<evidence type="ECO:0000256" key="2">
    <source>
        <dbReference type="SAM" id="MobiDB-lite"/>
    </source>
</evidence>
<dbReference type="GO" id="GO:0004866">
    <property type="term" value="F:endopeptidase inhibitor activity"/>
    <property type="evidence" value="ECO:0007669"/>
    <property type="project" value="InterPro"/>
</dbReference>
<reference evidence="5 6" key="1">
    <citation type="journal article" date="2017" name="PLoS ONE">
        <title>Genomic sequence of 'Candidatus Liberibacter solanacearum' haplotype C and its comparison with haplotype A and B genomes.</title>
        <authorList>
            <person name="Wang J."/>
            <person name="Haapalainen M."/>
            <person name="Schott T."/>
            <person name="Thompson S.M."/>
            <person name="Smith G.R."/>
            <person name="Nissinen A.I."/>
            <person name="Pirhonen M."/>
        </authorList>
    </citation>
    <scope>NUCLEOTIDE SEQUENCE [LARGE SCALE GENOMIC DNA]</scope>
    <source>
        <strain evidence="5 6">FIN111</strain>
    </source>
</reference>
<dbReference type="Proteomes" id="UP000189542">
    <property type="component" value="Unassembled WGS sequence"/>
</dbReference>
<gene>
    <name evidence="5" type="ORF">AYO25_00110</name>
</gene>
<feature type="domain" description="Alkaline proteinase inhibitor/ Outer membrane lipoprotein Omp19" evidence="4">
    <location>
        <begin position="73"/>
        <end position="153"/>
    </location>
</feature>
<feature type="chain" id="PRO_5012821477" description="Alkaline proteinase inhibitor/ Outer membrane lipoprotein Omp19 domain-containing protein" evidence="3">
    <location>
        <begin position="24"/>
        <end position="161"/>
    </location>
</feature>
<organism evidence="5 6">
    <name type="scientific">Candidatus Liberibacter solanacearum</name>
    <dbReference type="NCBI Taxonomy" id="556287"/>
    <lineage>
        <taxon>Bacteria</taxon>
        <taxon>Pseudomonadati</taxon>
        <taxon>Pseudomonadota</taxon>
        <taxon>Alphaproteobacteria</taxon>
        <taxon>Hyphomicrobiales</taxon>
        <taxon>Rhizobiaceae</taxon>
        <taxon>Liberibacter</taxon>
    </lineage>
</organism>
<dbReference type="Pfam" id="PF02974">
    <property type="entry name" value="Inh"/>
    <property type="match status" value="1"/>
</dbReference>
<evidence type="ECO:0000256" key="3">
    <source>
        <dbReference type="SAM" id="SignalP"/>
    </source>
</evidence>
<dbReference type="OrthoDB" id="8273587at2"/>
<comment type="caution">
    <text evidence="5">The sequence shown here is derived from an EMBL/GenBank/DDBJ whole genome shotgun (WGS) entry which is preliminary data.</text>
</comment>
<sequence length="161" mass="17983">MRSYRFAFVVFCMLALSSYGCVAPDFKSFFSKKPQTVPSSIESEDLSPPVSEEELDQDNISSPVKDNAAIRMEIIGSWKTSHQGIACNLTLTLTRLKKDFRGTARGCYGKLALLSSWNIVNKNSFELKNKGGETIIVFRKIGEQSFEGSFDGESEIVSIYR</sequence>
<feature type="signal peptide" evidence="3">
    <location>
        <begin position="1"/>
        <end position="23"/>
    </location>
</feature>
<dbReference type="AlphaFoldDB" id="A0A1V2N9C2"/>
<dbReference type="InterPro" id="IPR021140">
    <property type="entry name" value="Inh/Omp19"/>
</dbReference>
<keyword evidence="1 3" id="KW-0732">Signal</keyword>
<evidence type="ECO:0000259" key="4">
    <source>
        <dbReference type="Pfam" id="PF02974"/>
    </source>
</evidence>
<evidence type="ECO:0000313" key="6">
    <source>
        <dbReference type="Proteomes" id="UP000189542"/>
    </source>
</evidence>
<dbReference type="InterPro" id="IPR016085">
    <property type="entry name" value="Protease_inh_B-barrel_dom"/>
</dbReference>
<dbReference type="RefSeq" id="WP_076969811.1">
    <property type="nucleotide sequence ID" value="NZ_LVWB01000002.1"/>
</dbReference>
<dbReference type="SUPFAM" id="SSF50882">
    <property type="entry name" value="beta-Barrel protease inhibitors"/>
    <property type="match status" value="1"/>
</dbReference>
<accession>A0A1V2N9C2</accession>
<proteinExistence type="predicted"/>
<feature type="region of interest" description="Disordered" evidence="2">
    <location>
        <begin position="38"/>
        <end position="60"/>
    </location>
</feature>
<protein>
    <recommendedName>
        <fullName evidence="4">Alkaline proteinase inhibitor/ Outer membrane lipoprotein Omp19 domain-containing protein</fullName>
    </recommendedName>
</protein>
<dbReference type="EMBL" id="LVWB01000002">
    <property type="protein sequence ID" value="ONI60263.1"/>
    <property type="molecule type" value="Genomic_DNA"/>
</dbReference>
<evidence type="ECO:0000256" key="1">
    <source>
        <dbReference type="ARBA" id="ARBA00022729"/>
    </source>
</evidence>
<evidence type="ECO:0000313" key="5">
    <source>
        <dbReference type="EMBL" id="ONI60263.1"/>
    </source>
</evidence>